<feature type="region of interest" description="Disordered" evidence="1">
    <location>
        <begin position="173"/>
        <end position="192"/>
    </location>
</feature>
<keyword evidence="3" id="KW-1185">Reference proteome</keyword>
<proteinExistence type="predicted"/>
<reference evidence="2 3" key="1">
    <citation type="submission" date="2018-08" db="EMBL/GenBank/DDBJ databases">
        <title>Genomic Encyclopedia of Type Strains, Phase IV (KMG-IV): sequencing the most valuable type-strain genomes for metagenomic binning, comparative biology and taxonomic classification.</title>
        <authorList>
            <person name="Goeker M."/>
        </authorList>
    </citation>
    <scope>NUCLEOTIDE SEQUENCE [LARGE SCALE GENOMIC DNA]</scope>
    <source>
        <strain evidence="2 3">DSM 25527</strain>
    </source>
</reference>
<dbReference type="Proteomes" id="UP000266568">
    <property type="component" value="Unassembled WGS sequence"/>
</dbReference>
<dbReference type="AlphaFoldDB" id="A0A397PAC5"/>
<gene>
    <name evidence="2" type="ORF">DFR49_2365</name>
</gene>
<evidence type="ECO:0000313" key="2">
    <source>
        <dbReference type="EMBL" id="RIA44127.1"/>
    </source>
</evidence>
<evidence type="ECO:0000256" key="1">
    <source>
        <dbReference type="SAM" id="MobiDB-lite"/>
    </source>
</evidence>
<sequence>MTYAGSRGEALGSPRAVWARHACRPPQASSRRARTPGETLGITTHVYGRKLDFVTHTPGAGLAADCRCGPLLRLASFHNAPERPGGSQEGHLYLLEARQRSPAFFGHWNNCSPRPAVRFCLANGDPRRDRGRGGLSFGKVSSGHPTHPSSVLFGTGFVARTCDLEAGLPTLPREGRRIADDPSAAGDHDLPLFASGRSTSLRRCSANSRQVTAGGKCRRPPYSTSSPAWRHRHRRCRHHEVRAFDLARTSPMNMG</sequence>
<organism evidence="2 3">
    <name type="scientific">Hephaestia caeni</name>
    <dbReference type="NCBI Taxonomy" id="645617"/>
    <lineage>
        <taxon>Bacteria</taxon>
        <taxon>Pseudomonadati</taxon>
        <taxon>Pseudomonadota</taxon>
        <taxon>Alphaproteobacteria</taxon>
        <taxon>Sphingomonadales</taxon>
        <taxon>Sphingomonadaceae</taxon>
        <taxon>Hephaestia</taxon>
    </lineage>
</organism>
<comment type="caution">
    <text evidence="2">The sequence shown here is derived from an EMBL/GenBank/DDBJ whole genome shotgun (WGS) entry which is preliminary data.</text>
</comment>
<name>A0A397PAC5_9SPHN</name>
<accession>A0A397PAC5</accession>
<protein>
    <submittedName>
        <fullName evidence="2">Uncharacterized protein</fullName>
    </submittedName>
</protein>
<dbReference type="EMBL" id="QXDC01000003">
    <property type="protein sequence ID" value="RIA44127.1"/>
    <property type="molecule type" value="Genomic_DNA"/>
</dbReference>
<evidence type="ECO:0000313" key="3">
    <source>
        <dbReference type="Proteomes" id="UP000266568"/>
    </source>
</evidence>
<feature type="compositionally biased region" description="Basic and acidic residues" evidence="1">
    <location>
        <begin position="173"/>
        <end position="190"/>
    </location>
</feature>